<dbReference type="AlphaFoldDB" id="I0HIJ8"/>
<sequence>MTMTTRTASRPIEATMTDPSLGLPTITMAVPMPGFPAHREFVLVRLNDEGLLFALTSVDNPELRFLVAPPEPFFPEYAPEIENQVFAALNTKDPDRLLLLTVITAGTEETTANLLAPIVVDRDSMRAMQVVLSGSGYPVRAIMNRKF</sequence>
<dbReference type="KEGG" id="ams:AMIS_76150"/>
<comment type="subcellular location">
    <subcellularLocation>
        <location evidence="4">Cytoplasm</location>
    </subcellularLocation>
</comment>
<organism evidence="5 6">
    <name type="scientific">Actinoplanes missouriensis (strain ATCC 14538 / DSM 43046 / CBS 188.64 / JCM 3121 / NBRC 102363 / NCIMB 12654 / NRRL B-3342 / UNCC 431)</name>
    <dbReference type="NCBI Taxonomy" id="512565"/>
    <lineage>
        <taxon>Bacteria</taxon>
        <taxon>Bacillati</taxon>
        <taxon>Actinomycetota</taxon>
        <taxon>Actinomycetes</taxon>
        <taxon>Micromonosporales</taxon>
        <taxon>Micromonosporaceae</taxon>
        <taxon>Actinoplanes</taxon>
    </lineage>
</organism>
<keyword evidence="2 4" id="KW-1005">Bacterial flagellum biogenesis</keyword>
<dbReference type="Gene3D" id="2.30.290.10">
    <property type="entry name" value="BH3618-like"/>
    <property type="match status" value="1"/>
</dbReference>
<dbReference type="GO" id="GO:0005737">
    <property type="term" value="C:cytoplasm"/>
    <property type="evidence" value="ECO:0007669"/>
    <property type="project" value="UniProtKB-SubCell"/>
</dbReference>
<comment type="similarity">
    <text evidence="4">Belongs to the FliW family.</text>
</comment>
<keyword evidence="5" id="KW-0282">Flagellum</keyword>
<dbReference type="PANTHER" id="PTHR39190:SF1">
    <property type="entry name" value="FLAGELLAR ASSEMBLY FACTOR FLIW"/>
    <property type="match status" value="1"/>
</dbReference>
<dbReference type="EMBL" id="AP012319">
    <property type="protein sequence ID" value="BAL92835.1"/>
    <property type="molecule type" value="Genomic_DNA"/>
</dbReference>
<dbReference type="STRING" id="512565.AMIS_76150"/>
<gene>
    <name evidence="4 5" type="primary">fliW</name>
    <name evidence="5" type="ordered locus">AMIS_76150</name>
</gene>
<dbReference type="GO" id="GO:0006417">
    <property type="term" value="P:regulation of translation"/>
    <property type="evidence" value="ECO:0007669"/>
    <property type="project" value="UniProtKB-KW"/>
</dbReference>
<dbReference type="HOGENOM" id="CLU_112356_3_0_11"/>
<evidence type="ECO:0000313" key="6">
    <source>
        <dbReference type="Proteomes" id="UP000007882"/>
    </source>
</evidence>
<dbReference type="Proteomes" id="UP000007882">
    <property type="component" value="Chromosome"/>
</dbReference>
<dbReference type="HAMAP" id="MF_01185">
    <property type="entry name" value="FliW"/>
    <property type="match status" value="1"/>
</dbReference>
<name>I0HIJ8_ACTM4</name>
<dbReference type="InterPro" id="IPR024046">
    <property type="entry name" value="Flagellar_assmbl_FliW_dom_sf"/>
</dbReference>
<dbReference type="eggNOG" id="COG1699">
    <property type="taxonomic scope" value="Bacteria"/>
</dbReference>
<evidence type="ECO:0000256" key="3">
    <source>
        <dbReference type="ARBA" id="ARBA00022845"/>
    </source>
</evidence>
<keyword evidence="4" id="KW-0143">Chaperone</keyword>
<dbReference type="Pfam" id="PF02623">
    <property type="entry name" value="FliW"/>
    <property type="match status" value="1"/>
</dbReference>
<dbReference type="SUPFAM" id="SSF141457">
    <property type="entry name" value="BH3618-like"/>
    <property type="match status" value="1"/>
</dbReference>
<dbReference type="InterPro" id="IPR003775">
    <property type="entry name" value="Flagellar_assembly_factor_FliW"/>
</dbReference>
<evidence type="ECO:0000256" key="4">
    <source>
        <dbReference type="HAMAP-Rule" id="MF_01185"/>
    </source>
</evidence>
<evidence type="ECO:0000256" key="1">
    <source>
        <dbReference type="ARBA" id="ARBA00022490"/>
    </source>
</evidence>
<keyword evidence="3 4" id="KW-0810">Translation regulation</keyword>
<keyword evidence="6" id="KW-1185">Reference proteome</keyword>
<keyword evidence="5" id="KW-0966">Cell projection</keyword>
<comment type="function">
    <text evidence="4">Acts as an anti-CsrA protein, binds CsrA and prevents it from repressing translation of its target genes, one of which is flagellin. Binds to flagellin and participates in the assembly of the flagellum.</text>
</comment>
<dbReference type="PANTHER" id="PTHR39190">
    <property type="entry name" value="FLAGELLAR ASSEMBLY FACTOR FLIW"/>
    <property type="match status" value="1"/>
</dbReference>
<reference evidence="5 6" key="1">
    <citation type="submission" date="2012-02" db="EMBL/GenBank/DDBJ databases">
        <title>Complete genome sequence of Actinoplanes missouriensis 431 (= NBRC 102363).</title>
        <authorList>
            <person name="Ohnishi Y."/>
            <person name="Ishikawa J."/>
            <person name="Sekine M."/>
            <person name="Hosoyama A."/>
            <person name="Harada T."/>
            <person name="Narita H."/>
            <person name="Hata T."/>
            <person name="Konno Y."/>
            <person name="Tutikane K."/>
            <person name="Fujita N."/>
            <person name="Horinouchi S."/>
            <person name="Hayakawa M."/>
        </authorList>
    </citation>
    <scope>NUCLEOTIDE SEQUENCE [LARGE SCALE GENOMIC DNA]</scope>
    <source>
        <strain evidence="6">ATCC 14538 / DSM 43046 / CBS 188.64 / JCM 3121 / NBRC 102363 / NCIMB 12654 / NRRL B-3342 / UNCC 431</strain>
    </source>
</reference>
<accession>I0HIJ8</accession>
<keyword evidence="1 4" id="KW-0963">Cytoplasm</keyword>
<comment type="subunit">
    <text evidence="4">Interacts with translational regulator CsrA and flagellin(s).</text>
</comment>
<evidence type="ECO:0000313" key="5">
    <source>
        <dbReference type="EMBL" id="BAL92835.1"/>
    </source>
</evidence>
<dbReference type="GO" id="GO:0044780">
    <property type="term" value="P:bacterial-type flagellum assembly"/>
    <property type="evidence" value="ECO:0007669"/>
    <property type="project" value="UniProtKB-UniRule"/>
</dbReference>
<evidence type="ECO:0000256" key="2">
    <source>
        <dbReference type="ARBA" id="ARBA00022795"/>
    </source>
</evidence>
<dbReference type="PATRIC" id="fig|512565.3.peg.7628"/>
<keyword evidence="5" id="KW-0969">Cilium</keyword>
<protein>
    <recommendedName>
        <fullName evidence="4">Flagellar assembly factor FliW</fullName>
    </recommendedName>
</protein>
<proteinExistence type="inferred from homology"/>